<evidence type="ECO:0000256" key="1">
    <source>
        <dbReference type="ARBA" id="ARBA00004127"/>
    </source>
</evidence>
<evidence type="ECO:0000259" key="10">
    <source>
        <dbReference type="PROSITE" id="PS50255"/>
    </source>
</evidence>
<dbReference type="SUPFAM" id="SSF55856">
    <property type="entry name" value="Cytochrome b5-like heme/steroid binding domain"/>
    <property type="match status" value="1"/>
</dbReference>
<keyword evidence="5" id="KW-0067">ATP-binding</keyword>
<dbReference type="GO" id="GO:0007015">
    <property type="term" value="P:actin filament organization"/>
    <property type="evidence" value="ECO:0007669"/>
    <property type="project" value="TreeGrafter"/>
</dbReference>
<reference evidence="12" key="1">
    <citation type="submission" date="2020-05" db="EMBL/GenBank/DDBJ databases">
        <title>Mycena genomes resolve the evolution of fungal bioluminescence.</title>
        <authorList>
            <person name="Tsai I.J."/>
        </authorList>
    </citation>
    <scope>NUCLEOTIDE SEQUENCE</scope>
    <source>
        <strain evidence="12">160909Yilan</strain>
    </source>
</reference>
<comment type="similarity">
    <text evidence="7">Belongs to the TRAFAC class myosin-kinesin ATPase superfamily. Myosin family.</text>
</comment>
<gene>
    <name evidence="12" type="ORF">MSAN_00893300</name>
</gene>
<dbReference type="Gene3D" id="3.10.120.10">
    <property type="entry name" value="Cytochrome b5-like heme/steroid binding domain"/>
    <property type="match status" value="1"/>
</dbReference>
<evidence type="ECO:0000259" key="11">
    <source>
        <dbReference type="PROSITE" id="PS51456"/>
    </source>
</evidence>
<feature type="transmembrane region" description="Helical" evidence="9">
    <location>
        <begin position="447"/>
        <end position="464"/>
    </location>
</feature>
<evidence type="ECO:0000256" key="2">
    <source>
        <dbReference type="ARBA" id="ARBA00022475"/>
    </source>
</evidence>
<feature type="region of interest" description="Disordered" evidence="8">
    <location>
        <begin position="329"/>
        <end position="423"/>
    </location>
</feature>
<dbReference type="Pfam" id="PF03142">
    <property type="entry name" value="Chitin_synth_2"/>
    <property type="match status" value="1"/>
</dbReference>
<feature type="compositionally biased region" description="Acidic residues" evidence="8">
    <location>
        <begin position="338"/>
        <end position="348"/>
    </location>
</feature>
<keyword evidence="7" id="KW-0518">Myosin</keyword>
<comment type="caution">
    <text evidence="7">Lacks conserved residue(s) required for the propagation of feature annotation.</text>
</comment>
<dbReference type="Pfam" id="PF00063">
    <property type="entry name" value="Myosin_head"/>
    <property type="match status" value="1"/>
</dbReference>
<feature type="domain" description="Myosin motor" evidence="11">
    <location>
        <begin position="1"/>
        <end position="240"/>
    </location>
</feature>
<evidence type="ECO:0000256" key="7">
    <source>
        <dbReference type="PROSITE-ProRule" id="PRU00782"/>
    </source>
</evidence>
<evidence type="ECO:0000256" key="6">
    <source>
        <dbReference type="ARBA" id="ARBA00023203"/>
    </source>
</evidence>
<feature type="transmembrane region" description="Helical" evidence="9">
    <location>
        <begin position="485"/>
        <end position="507"/>
    </location>
</feature>
<dbReference type="SUPFAM" id="SSF52540">
    <property type="entry name" value="P-loop containing nucleoside triphosphate hydrolases"/>
    <property type="match status" value="1"/>
</dbReference>
<evidence type="ECO:0000256" key="8">
    <source>
        <dbReference type="SAM" id="MobiDB-lite"/>
    </source>
</evidence>
<evidence type="ECO:0000256" key="3">
    <source>
        <dbReference type="ARBA" id="ARBA00022679"/>
    </source>
</evidence>
<dbReference type="InterPro" id="IPR001609">
    <property type="entry name" value="Myosin_head_motor_dom-like"/>
</dbReference>
<accession>A0A8H6YU46</accession>
<evidence type="ECO:0000313" key="12">
    <source>
        <dbReference type="EMBL" id="KAF7366368.1"/>
    </source>
</evidence>
<evidence type="ECO:0000256" key="4">
    <source>
        <dbReference type="ARBA" id="ARBA00022741"/>
    </source>
</evidence>
<dbReference type="AlphaFoldDB" id="A0A8H6YU46"/>
<dbReference type="GO" id="GO:0016459">
    <property type="term" value="C:myosin complex"/>
    <property type="evidence" value="ECO:0007669"/>
    <property type="project" value="UniProtKB-KW"/>
</dbReference>
<dbReference type="GO" id="GO:0012505">
    <property type="term" value="C:endomembrane system"/>
    <property type="evidence" value="ECO:0007669"/>
    <property type="project" value="UniProtKB-SubCell"/>
</dbReference>
<protein>
    <submittedName>
        <fullName evidence="12">Glycosyltransferase family 2 protein</fullName>
    </submittedName>
</protein>
<keyword evidence="7" id="KW-0505">Motor protein</keyword>
<keyword evidence="9" id="KW-0472">Membrane</keyword>
<evidence type="ECO:0000313" key="13">
    <source>
        <dbReference type="Proteomes" id="UP000623467"/>
    </source>
</evidence>
<feature type="compositionally biased region" description="Polar residues" evidence="8">
    <location>
        <begin position="404"/>
        <end position="413"/>
    </location>
</feature>
<dbReference type="EMBL" id="JACAZH010000006">
    <property type="protein sequence ID" value="KAF7366368.1"/>
    <property type="molecule type" value="Genomic_DNA"/>
</dbReference>
<dbReference type="GO" id="GO:0000146">
    <property type="term" value="F:microfilament motor activity"/>
    <property type="evidence" value="ECO:0007669"/>
    <property type="project" value="TreeGrafter"/>
</dbReference>
<comment type="caution">
    <text evidence="12">The sequence shown here is derived from an EMBL/GenBank/DDBJ whole genome shotgun (WGS) entry which is preliminary data.</text>
</comment>
<keyword evidence="3 12" id="KW-0808">Transferase</keyword>
<comment type="subcellular location">
    <subcellularLocation>
        <location evidence="1">Endomembrane system</location>
        <topology evidence="1">Multi-pass membrane protein</topology>
    </subcellularLocation>
</comment>
<keyword evidence="6 7" id="KW-0009">Actin-binding</keyword>
<dbReference type="Gene3D" id="1.20.58.530">
    <property type="match status" value="1"/>
</dbReference>
<keyword evidence="9" id="KW-0812">Transmembrane</keyword>
<keyword evidence="9" id="KW-1133">Transmembrane helix</keyword>
<dbReference type="PANTHER" id="PTHR13140">
    <property type="entry name" value="MYOSIN"/>
    <property type="match status" value="1"/>
</dbReference>
<dbReference type="GO" id="GO:0005524">
    <property type="term" value="F:ATP binding"/>
    <property type="evidence" value="ECO:0007669"/>
    <property type="project" value="UniProtKB-KW"/>
</dbReference>
<dbReference type="OrthoDB" id="3050243at2759"/>
<dbReference type="Pfam" id="PF00173">
    <property type="entry name" value="Cyt-b5"/>
    <property type="match status" value="1"/>
</dbReference>
<evidence type="ECO:0000256" key="9">
    <source>
        <dbReference type="SAM" id="Phobius"/>
    </source>
</evidence>
<dbReference type="PROSITE" id="PS50255">
    <property type="entry name" value="CYTOCHROME_B5_2"/>
    <property type="match status" value="1"/>
</dbReference>
<feature type="domain" description="Cytochrome b5 heme-binding" evidence="10">
    <location>
        <begin position="512"/>
        <end position="574"/>
    </location>
</feature>
<dbReference type="PANTHER" id="PTHR13140:SF550">
    <property type="entry name" value="MYOSIN-IIIB ISOFORM X1"/>
    <property type="match status" value="1"/>
</dbReference>
<sequence>MQGPTPIQMLLTTPSCSSSTLPTDSRADMKGILPVLGHTSLALKTGKGNDRTSADRDHELLAELVGRFASHPSFEATPLPPGSGGVGTGNLSAKPRAFGINHYAGQCVYDVRGFVNADADLLDAALVTLLRGSSTPFVAKLFSGPGIAAEGHARDRGTVVLTQVSSRLLRTPTIGGQEELARMDSGKMYGAMAQLDGTLSALLHAAKPVRMWTISHIRPNDSASPNSFDKKRVRLQLRSLLVPQMVANQSQSGAQGEWVADMEGEAFRTWYTPTMRGSVEERIEQCARSNRWREGAGGDYKLVNNGAVVRMLLSYDAWKGVEDVLRAAEKKDARGEGDSPDDFDEPEEPAAPAVRKWGLRTPLDAQGSNPFAGGVPAPAPGSGSKWDRSPGGTMEGPYGLESPLPSQNPSQSDFGGAGGEPKFMQKDTQQLLSNAVEEVPSTRTRRIWLWTVWCLTFYIPSFLLKWISRMKRPDVQLAWREKLAIFLLILLLNATVVFYIVEFGVLLCPNFDKAWGLNEVAEHTDTNDYWVTIQGNVYDVMNFVAADHSDINGEVSNSQDVLETLAGADLTYYFPVPLTLGCDTLPTASHASGTYTPSTTSALHNNDWYTSTFLPKIKQYYKGPLVYTSSNLRAQAADTNIAKIWGNYENRIYDLTDYQYDDKWKLIFIICDGNIIGSRNDRTTPRIVLDILDIDPKLGPEPLLFKSFEGHVVPYMVVVKSDLVTRPSRRIL</sequence>
<dbReference type="PROSITE" id="PS51456">
    <property type="entry name" value="MYOSIN_MOTOR"/>
    <property type="match status" value="1"/>
</dbReference>
<keyword evidence="13" id="KW-1185">Reference proteome</keyword>
<dbReference type="GO" id="GO:0051015">
    <property type="term" value="F:actin filament binding"/>
    <property type="evidence" value="ECO:0007669"/>
    <property type="project" value="TreeGrafter"/>
</dbReference>
<dbReference type="GO" id="GO:0016740">
    <property type="term" value="F:transferase activity"/>
    <property type="evidence" value="ECO:0007669"/>
    <property type="project" value="UniProtKB-KW"/>
</dbReference>
<dbReference type="InterPro" id="IPR001199">
    <property type="entry name" value="Cyt_B5-like_heme/steroid-bd"/>
</dbReference>
<keyword evidence="4" id="KW-0547">Nucleotide-binding</keyword>
<evidence type="ECO:0000256" key="5">
    <source>
        <dbReference type="ARBA" id="ARBA00022840"/>
    </source>
</evidence>
<keyword evidence="2" id="KW-1003">Cell membrane</keyword>
<name>A0A8H6YU46_9AGAR</name>
<feature type="region of interest" description="Actin-binding" evidence="7">
    <location>
        <begin position="199"/>
        <end position="221"/>
    </location>
</feature>
<organism evidence="12 13">
    <name type="scientific">Mycena sanguinolenta</name>
    <dbReference type="NCBI Taxonomy" id="230812"/>
    <lineage>
        <taxon>Eukaryota</taxon>
        <taxon>Fungi</taxon>
        <taxon>Dikarya</taxon>
        <taxon>Basidiomycota</taxon>
        <taxon>Agaricomycotina</taxon>
        <taxon>Agaricomycetes</taxon>
        <taxon>Agaricomycetidae</taxon>
        <taxon>Agaricales</taxon>
        <taxon>Marasmiineae</taxon>
        <taxon>Mycenaceae</taxon>
        <taxon>Mycena</taxon>
    </lineage>
</organism>
<dbReference type="Proteomes" id="UP000623467">
    <property type="component" value="Unassembled WGS sequence"/>
</dbReference>
<dbReference type="InterPro" id="IPR027417">
    <property type="entry name" value="P-loop_NTPase"/>
</dbReference>
<dbReference type="GO" id="GO:0016020">
    <property type="term" value="C:membrane"/>
    <property type="evidence" value="ECO:0007669"/>
    <property type="project" value="TreeGrafter"/>
</dbReference>
<dbReference type="GO" id="GO:0005737">
    <property type="term" value="C:cytoplasm"/>
    <property type="evidence" value="ECO:0007669"/>
    <property type="project" value="TreeGrafter"/>
</dbReference>
<dbReference type="InterPro" id="IPR036400">
    <property type="entry name" value="Cyt_B5-like_heme/steroid_sf"/>
</dbReference>
<proteinExistence type="inferred from homology"/>